<dbReference type="AlphaFoldDB" id="A0A0M3APF7"/>
<dbReference type="EMBL" id="LBIC01000009">
    <property type="protein sequence ID" value="KKW90806.1"/>
    <property type="molecule type" value="Genomic_DNA"/>
</dbReference>
<evidence type="ECO:0000256" key="1">
    <source>
        <dbReference type="SAM" id="Phobius"/>
    </source>
</evidence>
<dbReference type="InterPro" id="IPR036280">
    <property type="entry name" value="Multihaem_cyt_sf"/>
</dbReference>
<dbReference type="CDD" id="cd08168">
    <property type="entry name" value="Cytochrom_C3"/>
    <property type="match status" value="1"/>
</dbReference>
<comment type="caution">
    <text evidence="3">The sequence shown here is derived from an EMBL/GenBank/DDBJ whole genome shotgun (WGS) entry which is preliminary data.</text>
</comment>
<keyword evidence="1" id="KW-1133">Transmembrane helix</keyword>
<keyword evidence="4" id="KW-1185">Reference proteome</keyword>
<dbReference type="Pfam" id="PF14522">
    <property type="entry name" value="Cytochrome_C7"/>
    <property type="match status" value="1"/>
</dbReference>
<organism evidence="3 4">
    <name type="scientific">Sphingobium chungbukense</name>
    <dbReference type="NCBI Taxonomy" id="56193"/>
    <lineage>
        <taxon>Bacteria</taxon>
        <taxon>Pseudomonadati</taxon>
        <taxon>Pseudomonadota</taxon>
        <taxon>Alphaproteobacteria</taxon>
        <taxon>Sphingomonadales</taxon>
        <taxon>Sphingomonadaceae</taxon>
        <taxon>Sphingobium</taxon>
    </lineage>
</organism>
<dbReference type="PANTHER" id="PTHR39425:SF1">
    <property type="entry name" value="CYTOCHROME C7-LIKE DOMAIN-CONTAINING PROTEIN"/>
    <property type="match status" value="1"/>
</dbReference>
<evidence type="ECO:0000313" key="4">
    <source>
        <dbReference type="Proteomes" id="UP000033874"/>
    </source>
</evidence>
<sequence length="233" mass="26501">MHRVATYRKQRGRAAQIFPPAADTWLRLGVAALALGLLILALGGWDYARSSYQSQTGWVQDQPVPFSHKHHVADDGIDCRYCHASVETSENAGLPPTHTCMTCHSQLWTGAGVLEPVRESLASDKPIRWRRVAQLPDYVQFNHSIHIDRGVACVECHGRVDQMPLTWRAKPFQMQFCLECHRDPAPHLRPPDLVTRMEPLGWSEKQKRAYGEQVMRVHRIDPKTLDNCGICHR</sequence>
<feature type="transmembrane region" description="Helical" evidence="1">
    <location>
        <begin position="25"/>
        <end position="45"/>
    </location>
</feature>
<dbReference type="Proteomes" id="UP000033874">
    <property type="component" value="Unassembled WGS sequence"/>
</dbReference>
<keyword evidence="1" id="KW-0812">Transmembrane</keyword>
<dbReference type="SUPFAM" id="SSF48695">
    <property type="entry name" value="Multiheme cytochromes"/>
    <property type="match status" value="1"/>
</dbReference>
<name>A0A0M3APF7_9SPHN</name>
<dbReference type="Gene3D" id="3.90.10.10">
    <property type="entry name" value="Cytochrome C3"/>
    <property type="match status" value="2"/>
</dbReference>
<dbReference type="PATRIC" id="fig|56193.3.peg.3986"/>
<reference evidence="3 4" key="1">
    <citation type="submission" date="2015-04" db="EMBL/GenBank/DDBJ databases">
        <title>Genome sequence of aromatic hydrocarbons-degrading Sphingobium chungbukense DJ77.</title>
        <authorList>
            <person name="Kim Y.-C."/>
            <person name="Chae J.-C."/>
        </authorList>
    </citation>
    <scope>NUCLEOTIDE SEQUENCE [LARGE SCALE GENOMIC DNA]</scope>
    <source>
        <strain evidence="3 4">DJ77</strain>
    </source>
</reference>
<feature type="domain" description="Cytochrome c7-like" evidence="2">
    <location>
        <begin position="139"/>
        <end position="232"/>
    </location>
</feature>
<gene>
    <name evidence="3" type="ORF">YP76_18950</name>
</gene>
<evidence type="ECO:0000259" key="2">
    <source>
        <dbReference type="Pfam" id="PF14522"/>
    </source>
</evidence>
<dbReference type="InterPro" id="IPR029467">
    <property type="entry name" value="Cyt_c7-like"/>
</dbReference>
<accession>A0A0M3APF7</accession>
<protein>
    <submittedName>
        <fullName evidence="3">Cytochrome C</fullName>
    </submittedName>
</protein>
<proteinExistence type="predicted"/>
<evidence type="ECO:0000313" key="3">
    <source>
        <dbReference type="EMBL" id="KKW90806.1"/>
    </source>
</evidence>
<dbReference type="STRING" id="56193.YP76_18950"/>
<dbReference type="PANTHER" id="PTHR39425">
    <property type="entry name" value="LIPOPROTEIN CYTOCHROME C"/>
    <property type="match status" value="1"/>
</dbReference>
<keyword evidence="1" id="KW-0472">Membrane</keyword>